<gene>
    <name evidence="1" type="ORF">L2A60_11775</name>
</gene>
<protein>
    <submittedName>
        <fullName evidence="1">Uncharacterized protein</fullName>
    </submittedName>
</protein>
<dbReference type="EMBL" id="JAKGBZ010000022">
    <property type="protein sequence ID" value="MCF3947355.1"/>
    <property type="molecule type" value="Genomic_DNA"/>
</dbReference>
<evidence type="ECO:0000313" key="2">
    <source>
        <dbReference type="Proteomes" id="UP001521209"/>
    </source>
</evidence>
<reference evidence="1 2" key="1">
    <citation type="submission" date="2022-01" db="EMBL/GenBank/DDBJ databases">
        <authorList>
            <person name="Won M."/>
            <person name="Kim S.-J."/>
            <person name="Kwon S.-W."/>
        </authorList>
    </citation>
    <scope>NUCLEOTIDE SEQUENCE [LARGE SCALE GENOMIC DNA]</scope>
    <source>
        <strain evidence="1 2">KCTC 23505</strain>
    </source>
</reference>
<organism evidence="1 2">
    <name type="scientific">Acidiphilium iwatense</name>
    <dbReference type="NCBI Taxonomy" id="768198"/>
    <lineage>
        <taxon>Bacteria</taxon>
        <taxon>Pseudomonadati</taxon>
        <taxon>Pseudomonadota</taxon>
        <taxon>Alphaproteobacteria</taxon>
        <taxon>Acetobacterales</taxon>
        <taxon>Acidocellaceae</taxon>
        <taxon>Acidiphilium</taxon>
    </lineage>
</organism>
<comment type="caution">
    <text evidence="1">The sequence shown here is derived from an EMBL/GenBank/DDBJ whole genome shotgun (WGS) entry which is preliminary data.</text>
</comment>
<accession>A0ABS9DX98</accession>
<keyword evidence="2" id="KW-1185">Reference proteome</keyword>
<dbReference type="RefSeq" id="WP_235704580.1">
    <property type="nucleotide sequence ID" value="NZ_JAKGBZ010000022.1"/>
</dbReference>
<sequence>MTYSTKPYHPDDIVVWSDGFWATVEEIYRGDFSHRSDDYEIVRLEDHARLKALGLAEDFDIP</sequence>
<proteinExistence type="predicted"/>
<dbReference type="Proteomes" id="UP001521209">
    <property type="component" value="Unassembled WGS sequence"/>
</dbReference>
<evidence type="ECO:0000313" key="1">
    <source>
        <dbReference type="EMBL" id="MCF3947355.1"/>
    </source>
</evidence>
<name>A0ABS9DX98_9PROT</name>